<protein>
    <submittedName>
        <fullName evidence="1">Transcriptional regulator, TetR family</fullName>
    </submittedName>
</protein>
<dbReference type="InterPro" id="IPR036271">
    <property type="entry name" value="Tet_transcr_reg_TetR-rel_C_sf"/>
</dbReference>
<gene>
    <name evidence="1" type="ORF">PAMC26577_36915</name>
</gene>
<dbReference type="Gene3D" id="1.10.357.10">
    <property type="entry name" value="Tetracycline Repressor, domain 2"/>
    <property type="match status" value="1"/>
</dbReference>
<proteinExistence type="predicted"/>
<dbReference type="AlphaFoldDB" id="A0A242M7K7"/>
<dbReference type="EMBL" id="NBTZ01000156">
    <property type="protein sequence ID" value="OTP67248.1"/>
    <property type="molecule type" value="Genomic_DNA"/>
</dbReference>
<accession>A0A242M7K7</accession>
<dbReference type="Proteomes" id="UP000195221">
    <property type="component" value="Unassembled WGS sequence"/>
</dbReference>
<sequence length="136" mass="15027">MICEALSEALRDIGPWKAAIATDPQQAMLGYVSERHRDNISACCPIAALVNDVSRGTVQTREIYTGQVRRVFDLLEKSIAKEHHSDRRPQAMLAFSACVGAIALSRAVSDPELSKQILDGVARQLVELFEPRPKIK</sequence>
<evidence type="ECO:0000313" key="2">
    <source>
        <dbReference type="Proteomes" id="UP000195221"/>
    </source>
</evidence>
<comment type="caution">
    <text evidence="1">The sequence shown here is derived from an EMBL/GenBank/DDBJ whole genome shotgun (WGS) entry which is preliminary data.</text>
</comment>
<organism evidence="1 2">
    <name type="scientific">Caballeronia sordidicola</name>
    <name type="common">Burkholderia sordidicola</name>
    <dbReference type="NCBI Taxonomy" id="196367"/>
    <lineage>
        <taxon>Bacteria</taxon>
        <taxon>Pseudomonadati</taxon>
        <taxon>Pseudomonadota</taxon>
        <taxon>Betaproteobacteria</taxon>
        <taxon>Burkholderiales</taxon>
        <taxon>Burkholderiaceae</taxon>
        <taxon>Caballeronia</taxon>
    </lineage>
</organism>
<evidence type="ECO:0000313" key="1">
    <source>
        <dbReference type="EMBL" id="OTP67248.1"/>
    </source>
</evidence>
<dbReference type="SUPFAM" id="SSF48498">
    <property type="entry name" value="Tetracyclin repressor-like, C-terminal domain"/>
    <property type="match status" value="1"/>
</dbReference>
<reference evidence="1 2" key="1">
    <citation type="submission" date="2017-03" db="EMBL/GenBank/DDBJ databases">
        <title>Genome analysis of strain PAMC 26577.</title>
        <authorList>
            <person name="Oh H.-M."/>
            <person name="Yang J.-A."/>
        </authorList>
    </citation>
    <scope>NUCLEOTIDE SEQUENCE [LARGE SCALE GENOMIC DNA]</scope>
    <source>
        <strain evidence="1 2">PAMC 26577</strain>
    </source>
</reference>
<name>A0A242M7K7_CABSO</name>